<sequence>MIKVLLIFTLLFLTLNARENPFFPSEGEKDIVLTTNEDSSKPPLNKASISIPNQARILQKVTIEYKNLDGSIERKSINLDNSIDWHFPILISQNSSQPQVETKSEEKKSIVEVKKDVKPEIKVSQDRKTKALCTDNVALEYLSILVSGKTLKLTTKHESIRNFLLANPHRIVIDFKSDAEVKNYIRKNIDSIFTEIRVGNHDKFYRVVVELDGHYKYSFKKISDGYLVELK</sequence>
<gene>
    <name evidence="2" type="ordered locus">Suden_1999</name>
</gene>
<dbReference type="STRING" id="326298.Suden_1999"/>
<dbReference type="OrthoDB" id="5340273at2"/>
<evidence type="ECO:0000313" key="3">
    <source>
        <dbReference type="Proteomes" id="UP000002714"/>
    </source>
</evidence>
<dbReference type="eggNOG" id="ENOG5030TNT">
    <property type="taxonomic scope" value="Bacteria"/>
</dbReference>
<proteinExistence type="predicted"/>
<feature type="domain" description="AMIN" evidence="1">
    <location>
        <begin position="150"/>
        <end position="229"/>
    </location>
</feature>
<dbReference type="HOGENOM" id="CLU_101694_0_0_7"/>
<dbReference type="Gene3D" id="2.60.40.3500">
    <property type="match status" value="1"/>
</dbReference>
<dbReference type="RefSeq" id="WP_011373613.1">
    <property type="nucleotide sequence ID" value="NC_007575.1"/>
</dbReference>
<dbReference type="Pfam" id="PF11741">
    <property type="entry name" value="AMIN"/>
    <property type="match status" value="1"/>
</dbReference>
<evidence type="ECO:0000259" key="1">
    <source>
        <dbReference type="Pfam" id="PF11741"/>
    </source>
</evidence>
<dbReference type="KEGG" id="tdn:Suden_1999"/>
<dbReference type="InterPro" id="IPR021731">
    <property type="entry name" value="AMIN_dom"/>
</dbReference>
<accession>Q30P08</accession>
<dbReference type="Proteomes" id="UP000002714">
    <property type="component" value="Chromosome"/>
</dbReference>
<reference evidence="2 3" key="1">
    <citation type="journal article" date="2008" name="Appl. Environ. Microbiol.">
        <title>Genome of the epsilonproteobacterial chemolithoautotroph Sulfurimonas denitrificans.</title>
        <authorList>
            <person name="Sievert S.M."/>
            <person name="Scott K.M."/>
            <person name="Klotz M.G."/>
            <person name="Chain P.S.G."/>
            <person name="Hauser L.J."/>
            <person name="Hemp J."/>
            <person name="Huegler M."/>
            <person name="Land M."/>
            <person name="Lapidus A."/>
            <person name="Larimer F.W."/>
            <person name="Lucas S."/>
            <person name="Malfatti S.A."/>
            <person name="Meyer F."/>
            <person name="Paulsen I.T."/>
            <person name="Ren Q."/>
            <person name="Simon J."/>
            <person name="Bailey K."/>
            <person name="Diaz E."/>
            <person name="Fitzpatrick K.A."/>
            <person name="Glover B."/>
            <person name="Gwatney N."/>
            <person name="Korajkic A."/>
            <person name="Long A."/>
            <person name="Mobberley J.M."/>
            <person name="Pantry S.N."/>
            <person name="Pazder G."/>
            <person name="Peterson S."/>
            <person name="Quintanilla J.D."/>
            <person name="Sprinkle R."/>
            <person name="Stephens J."/>
            <person name="Thomas P."/>
            <person name="Vaughn R."/>
            <person name="Weber M.J."/>
            <person name="Wooten L.L."/>
        </authorList>
    </citation>
    <scope>NUCLEOTIDE SEQUENCE [LARGE SCALE GENOMIC DNA]</scope>
    <source>
        <strain evidence="3">ATCC 33889 / DSM 1251</strain>
    </source>
</reference>
<evidence type="ECO:0000313" key="2">
    <source>
        <dbReference type="EMBL" id="ABB45273.1"/>
    </source>
</evidence>
<keyword evidence="3" id="KW-1185">Reference proteome</keyword>
<organism evidence="2 3">
    <name type="scientific">Sulfurimonas denitrificans (strain ATCC 33889 / DSM 1251)</name>
    <name type="common">Thiomicrospira denitrificans (strain ATCC 33889 / DSM 1251)</name>
    <dbReference type="NCBI Taxonomy" id="326298"/>
    <lineage>
        <taxon>Bacteria</taxon>
        <taxon>Pseudomonadati</taxon>
        <taxon>Campylobacterota</taxon>
        <taxon>Epsilonproteobacteria</taxon>
        <taxon>Campylobacterales</taxon>
        <taxon>Sulfurimonadaceae</taxon>
        <taxon>Sulfurimonas</taxon>
    </lineage>
</organism>
<name>Q30P08_SULDN</name>
<dbReference type="AlphaFoldDB" id="Q30P08"/>
<protein>
    <recommendedName>
        <fullName evidence="1">AMIN domain-containing protein</fullName>
    </recommendedName>
</protein>
<dbReference type="EMBL" id="CP000153">
    <property type="protein sequence ID" value="ABB45273.1"/>
    <property type="molecule type" value="Genomic_DNA"/>
</dbReference>